<dbReference type="PANTHER" id="PTHR30537:SF5">
    <property type="entry name" value="HTH-TYPE TRANSCRIPTIONAL ACTIVATOR TTDR-RELATED"/>
    <property type="match status" value="1"/>
</dbReference>
<dbReference type="SUPFAM" id="SSF53850">
    <property type="entry name" value="Periplasmic binding protein-like II"/>
    <property type="match status" value="1"/>
</dbReference>
<evidence type="ECO:0000256" key="2">
    <source>
        <dbReference type="ARBA" id="ARBA00023015"/>
    </source>
</evidence>
<dbReference type="InterPro" id="IPR036388">
    <property type="entry name" value="WH-like_DNA-bd_sf"/>
</dbReference>
<dbReference type="GO" id="GO:0003700">
    <property type="term" value="F:DNA-binding transcription factor activity"/>
    <property type="evidence" value="ECO:0007669"/>
    <property type="project" value="InterPro"/>
</dbReference>
<keyword evidence="3" id="KW-0238">DNA-binding</keyword>
<keyword evidence="8" id="KW-1185">Reference proteome</keyword>
<dbReference type="Gene3D" id="1.10.10.10">
    <property type="entry name" value="Winged helix-like DNA-binding domain superfamily/Winged helix DNA-binding domain"/>
    <property type="match status" value="1"/>
</dbReference>
<dbReference type="EMBL" id="WWCR01000002">
    <property type="protein sequence ID" value="MYM71345.1"/>
    <property type="molecule type" value="Genomic_DNA"/>
</dbReference>
<dbReference type="SUPFAM" id="SSF46785">
    <property type="entry name" value="Winged helix' DNA-binding domain"/>
    <property type="match status" value="1"/>
</dbReference>
<dbReference type="Pfam" id="PF03466">
    <property type="entry name" value="LysR_substrate"/>
    <property type="match status" value="1"/>
</dbReference>
<dbReference type="AlphaFoldDB" id="A0A7X4GY38"/>
<dbReference type="PRINTS" id="PR00039">
    <property type="entry name" value="HTHLYSR"/>
</dbReference>
<evidence type="ECO:0000313" key="9">
    <source>
        <dbReference type="Proteomes" id="UP000469734"/>
    </source>
</evidence>
<dbReference type="Pfam" id="PF00126">
    <property type="entry name" value="HTH_1"/>
    <property type="match status" value="1"/>
</dbReference>
<gene>
    <name evidence="7" type="ORF">GTP55_08305</name>
    <name evidence="6" type="ORF">GTP56_03935</name>
</gene>
<keyword evidence="4" id="KW-0804">Transcription</keyword>
<feature type="domain" description="HTH lysR-type" evidence="5">
    <location>
        <begin position="14"/>
        <end position="63"/>
    </location>
</feature>
<dbReference type="GO" id="GO:0003677">
    <property type="term" value="F:DNA binding"/>
    <property type="evidence" value="ECO:0007669"/>
    <property type="project" value="UniProtKB-KW"/>
</dbReference>
<evidence type="ECO:0000259" key="5">
    <source>
        <dbReference type="PROSITE" id="PS50931"/>
    </source>
</evidence>
<reference evidence="8 9" key="1">
    <citation type="submission" date="2019-12" db="EMBL/GenBank/DDBJ databases">
        <title>Novel species isolated from a subtropical stream in China.</title>
        <authorList>
            <person name="Lu H."/>
        </authorList>
    </citation>
    <scope>NUCLEOTIDE SEQUENCE [LARGE SCALE GENOMIC DNA]</scope>
    <source>
        <strain evidence="7 8">FT109W</strain>
        <strain evidence="6 9">FT134W</strain>
    </source>
</reference>
<name>A0A7X4GY38_9BURK</name>
<dbReference type="InterPro" id="IPR058163">
    <property type="entry name" value="LysR-type_TF_proteobact-type"/>
</dbReference>
<evidence type="ECO:0000313" key="7">
    <source>
        <dbReference type="EMBL" id="MYN39372.1"/>
    </source>
</evidence>
<evidence type="ECO:0000256" key="3">
    <source>
        <dbReference type="ARBA" id="ARBA00023125"/>
    </source>
</evidence>
<dbReference type="PROSITE" id="PS50931">
    <property type="entry name" value="HTH_LYSR"/>
    <property type="match status" value="1"/>
</dbReference>
<dbReference type="EMBL" id="WWCS01000004">
    <property type="protein sequence ID" value="MYN39372.1"/>
    <property type="molecule type" value="Genomic_DNA"/>
</dbReference>
<dbReference type="PANTHER" id="PTHR30537">
    <property type="entry name" value="HTH-TYPE TRANSCRIPTIONAL REGULATOR"/>
    <property type="match status" value="1"/>
</dbReference>
<dbReference type="InterPro" id="IPR036390">
    <property type="entry name" value="WH_DNA-bd_sf"/>
</dbReference>
<accession>A0A7X4GY38</accession>
<evidence type="ECO:0000256" key="1">
    <source>
        <dbReference type="ARBA" id="ARBA00009437"/>
    </source>
</evidence>
<dbReference type="Gene3D" id="3.40.190.10">
    <property type="entry name" value="Periplasmic binding protein-like II"/>
    <property type="match status" value="2"/>
</dbReference>
<sequence>MPKPLRSLSGLLDFDCAARWGSFKLAAQELHKTPAAISLQVKQLEETLGFELFTRHPRHIALTEKGQELAATVRRMLGELNTKVAALQGGDEEKVLRISTTHSLAIKWLVPRIPRFTMRHPELDIRIDSSDLLADMNDGGTDIAVRTYDAIPGDPDLLFQDELVAVYSPSLLAPGETEITLETLNRYPLLHEQTTDTWIKLLRHNNALNGNYNFSRSYTNFAVMVQSALAGQGVALVSHAIANEDLCNGSLKMVRCAHAEYKRGYRIIVGRGKDGMGKITHFCDWLREEVAVMQKGFYQC</sequence>
<keyword evidence="2" id="KW-0805">Transcription regulation</keyword>
<evidence type="ECO:0000313" key="8">
    <source>
        <dbReference type="Proteomes" id="UP000466332"/>
    </source>
</evidence>
<organism evidence="6 9">
    <name type="scientific">Duganella margarita</name>
    <dbReference type="NCBI Taxonomy" id="2692170"/>
    <lineage>
        <taxon>Bacteria</taxon>
        <taxon>Pseudomonadati</taxon>
        <taxon>Pseudomonadota</taxon>
        <taxon>Betaproteobacteria</taxon>
        <taxon>Burkholderiales</taxon>
        <taxon>Oxalobacteraceae</taxon>
        <taxon>Telluria group</taxon>
        <taxon>Duganella</taxon>
    </lineage>
</organism>
<comment type="similarity">
    <text evidence="1">Belongs to the LysR transcriptional regulatory family.</text>
</comment>
<proteinExistence type="inferred from homology"/>
<dbReference type="Proteomes" id="UP000469734">
    <property type="component" value="Unassembled WGS sequence"/>
</dbReference>
<evidence type="ECO:0000256" key="4">
    <source>
        <dbReference type="ARBA" id="ARBA00023163"/>
    </source>
</evidence>
<dbReference type="InterPro" id="IPR005119">
    <property type="entry name" value="LysR_subst-bd"/>
</dbReference>
<protein>
    <submittedName>
        <fullName evidence="6">LysR family transcriptional regulator</fullName>
    </submittedName>
</protein>
<evidence type="ECO:0000313" key="6">
    <source>
        <dbReference type="EMBL" id="MYM71345.1"/>
    </source>
</evidence>
<comment type="caution">
    <text evidence="6">The sequence shown here is derived from an EMBL/GenBank/DDBJ whole genome shotgun (WGS) entry which is preliminary data.</text>
</comment>
<dbReference type="Proteomes" id="UP000466332">
    <property type="component" value="Unassembled WGS sequence"/>
</dbReference>
<dbReference type="InterPro" id="IPR000847">
    <property type="entry name" value="LysR_HTH_N"/>
</dbReference>
<dbReference type="RefSeq" id="WP_161044467.1">
    <property type="nucleotide sequence ID" value="NZ_WWCR01000002.1"/>
</dbReference>